<evidence type="ECO:0000256" key="1">
    <source>
        <dbReference type="RuleBase" id="RU003513"/>
    </source>
</evidence>
<dbReference type="Pfam" id="PF02350">
    <property type="entry name" value="Epimerase_2"/>
    <property type="match status" value="1"/>
</dbReference>
<dbReference type="InterPro" id="IPR003331">
    <property type="entry name" value="UDP_GlcNAc_Epimerase_2_dom"/>
</dbReference>
<dbReference type="STRING" id="1882918.BCY86_08930"/>
<dbReference type="InterPro" id="IPR029767">
    <property type="entry name" value="WecB-like"/>
</dbReference>
<reference evidence="3 4" key="1">
    <citation type="submission" date="2016-08" db="EMBL/GenBank/DDBJ databases">
        <title>Identification and validation of antigenic proteins from Pajaroellobacter abortibovis using de-novo genome sequence assembly and reverse vaccinology.</title>
        <authorList>
            <person name="Welly B.T."/>
            <person name="Miller M.R."/>
            <person name="Stott J.L."/>
            <person name="Blanchard M.T."/>
            <person name="Islas-Trejo A.D."/>
            <person name="O'Rourke S.M."/>
            <person name="Young A.E."/>
            <person name="Medrano J.F."/>
            <person name="Van Eenennaam A.L."/>
        </authorList>
    </citation>
    <scope>NUCLEOTIDE SEQUENCE [LARGE SCALE GENOMIC DNA]</scope>
    <source>
        <strain evidence="3 4">BTF92-0548A/99-0131</strain>
    </source>
</reference>
<evidence type="ECO:0000259" key="2">
    <source>
        <dbReference type="Pfam" id="PF02350"/>
    </source>
</evidence>
<comment type="similarity">
    <text evidence="1">Belongs to the UDP-N-acetylglucosamine 2-epimerase family.</text>
</comment>
<dbReference type="PANTHER" id="PTHR43174">
    <property type="entry name" value="UDP-N-ACETYLGLUCOSAMINE 2-EPIMERASE"/>
    <property type="match status" value="1"/>
</dbReference>
<organism evidence="3 4">
    <name type="scientific">Pajaroellobacter abortibovis</name>
    <dbReference type="NCBI Taxonomy" id="1882918"/>
    <lineage>
        <taxon>Bacteria</taxon>
        <taxon>Pseudomonadati</taxon>
        <taxon>Myxococcota</taxon>
        <taxon>Polyangia</taxon>
        <taxon>Polyangiales</taxon>
        <taxon>Polyangiaceae</taxon>
    </lineage>
</organism>
<name>A0A1L6MZB7_9BACT</name>
<dbReference type="OrthoDB" id="9803238at2"/>
<keyword evidence="4" id="KW-1185">Reference proteome</keyword>
<sequence>MRLWFCLGTTAELIKIYPILVVAQERKIDWEVLSTGQSAVNLREQWVDFQLDSQHLHSFAPSTIDLHTSKQAAAWFSRAALQAATPLERKIETLTGVPIDRKQDRWIVQGDTLSTLLGAIYGKRLGLCTVHVEAGLRSGNLFNPFPEELNRRIVSKLATLHFPPDFASEQALIREKVKGPIIRTEVNTQVDATRWVLERFDTPPIPEGNYGLANIHRFENLQSAKRWKIVKDTLRKASHAYRLYIILHPITQEKLKHEAAFKQELEATGAVWLPRQPFVRFARWLKHAKFIICDSGGNQQECSDLGIPCLILREVTETAIPSDRHCTVLSRFHIATIDRFLSDPDAFRQERYPLESSPATTIVDALQESLPALRSSC</sequence>
<dbReference type="PANTHER" id="PTHR43174:SF1">
    <property type="entry name" value="UDP-N-ACETYLGLUCOSAMINE 2-EPIMERASE"/>
    <property type="match status" value="1"/>
</dbReference>
<dbReference type="SUPFAM" id="SSF53756">
    <property type="entry name" value="UDP-Glycosyltransferase/glycogen phosphorylase"/>
    <property type="match status" value="1"/>
</dbReference>
<dbReference type="AlphaFoldDB" id="A0A1L6MZB7"/>
<dbReference type="GO" id="GO:0016853">
    <property type="term" value="F:isomerase activity"/>
    <property type="evidence" value="ECO:0007669"/>
    <property type="project" value="UniProtKB-KW"/>
</dbReference>
<dbReference type="Proteomes" id="UP000185544">
    <property type="component" value="Chromosome"/>
</dbReference>
<proteinExistence type="inferred from homology"/>
<feature type="domain" description="UDP-N-acetylglucosamine 2-epimerase" evidence="2">
    <location>
        <begin position="28"/>
        <end position="329"/>
    </location>
</feature>
<dbReference type="Gene3D" id="3.40.50.2000">
    <property type="entry name" value="Glycogen Phosphorylase B"/>
    <property type="match status" value="2"/>
</dbReference>
<evidence type="ECO:0000313" key="4">
    <source>
        <dbReference type="Proteomes" id="UP000185544"/>
    </source>
</evidence>
<dbReference type="RefSeq" id="WP_075277458.1">
    <property type="nucleotide sequence ID" value="NZ_CP016908.1"/>
</dbReference>
<dbReference type="EMBL" id="CP016908">
    <property type="protein sequence ID" value="APS00788.1"/>
    <property type="molecule type" value="Genomic_DNA"/>
</dbReference>
<keyword evidence="1" id="KW-0413">Isomerase</keyword>
<dbReference type="KEGG" id="pabo:BCY86_08930"/>
<gene>
    <name evidence="3" type="ORF">BCY86_08930</name>
</gene>
<protein>
    <recommendedName>
        <fullName evidence="2">UDP-N-acetylglucosamine 2-epimerase domain-containing protein</fullName>
    </recommendedName>
</protein>
<accession>A0A1L6MZB7</accession>
<evidence type="ECO:0000313" key="3">
    <source>
        <dbReference type="EMBL" id="APS00788.1"/>
    </source>
</evidence>